<keyword evidence="8" id="KW-1185">Reference proteome</keyword>
<dbReference type="SMART" id="SM00913">
    <property type="entry name" value="IBN_N"/>
    <property type="match status" value="1"/>
</dbReference>
<evidence type="ECO:0000256" key="3">
    <source>
        <dbReference type="ARBA" id="ARBA00022490"/>
    </source>
</evidence>
<proteinExistence type="predicted"/>
<dbReference type="STRING" id="215637.A0A4P9ZQJ4"/>
<reference evidence="8" key="1">
    <citation type="journal article" date="2018" name="Nat. Microbiol.">
        <title>Leveraging single-cell genomics to expand the fungal tree of life.</title>
        <authorList>
            <person name="Ahrendt S.R."/>
            <person name="Quandt C.A."/>
            <person name="Ciobanu D."/>
            <person name="Clum A."/>
            <person name="Salamov A."/>
            <person name="Andreopoulos B."/>
            <person name="Cheng J.F."/>
            <person name="Woyke T."/>
            <person name="Pelin A."/>
            <person name="Henrissat B."/>
            <person name="Reynolds N.K."/>
            <person name="Benny G.L."/>
            <person name="Smith M.E."/>
            <person name="James T.Y."/>
            <person name="Grigoriev I.V."/>
        </authorList>
    </citation>
    <scope>NUCLEOTIDE SEQUENCE [LARGE SCALE GENOMIC DNA]</scope>
    <source>
        <strain evidence="8">RSA 468</strain>
    </source>
</reference>
<evidence type="ECO:0000313" key="8">
    <source>
        <dbReference type="Proteomes" id="UP000268162"/>
    </source>
</evidence>
<organism evidence="7 8">
    <name type="scientific">Dimargaris cristalligena</name>
    <dbReference type="NCBI Taxonomy" id="215637"/>
    <lineage>
        <taxon>Eukaryota</taxon>
        <taxon>Fungi</taxon>
        <taxon>Fungi incertae sedis</taxon>
        <taxon>Zoopagomycota</taxon>
        <taxon>Kickxellomycotina</taxon>
        <taxon>Dimargaritomycetes</taxon>
        <taxon>Dimargaritales</taxon>
        <taxon>Dimargaritaceae</taxon>
        <taxon>Dimargaris</taxon>
    </lineage>
</organism>
<dbReference type="Gene3D" id="1.25.10.10">
    <property type="entry name" value="Leucine-rich Repeat Variant"/>
    <property type="match status" value="1"/>
</dbReference>
<keyword evidence="5" id="KW-0653">Protein transport</keyword>
<dbReference type="EMBL" id="ML002824">
    <property type="protein sequence ID" value="RKP35627.1"/>
    <property type="molecule type" value="Genomic_DNA"/>
</dbReference>
<dbReference type="GO" id="GO:0031267">
    <property type="term" value="F:small GTPase binding"/>
    <property type="evidence" value="ECO:0007669"/>
    <property type="project" value="InterPro"/>
</dbReference>
<evidence type="ECO:0000256" key="1">
    <source>
        <dbReference type="ARBA" id="ARBA00004496"/>
    </source>
</evidence>
<dbReference type="InterPro" id="IPR011989">
    <property type="entry name" value="ARM-like"/>
</dbReference>
<dbReference type="PANTHER" id="PTHR10527">
    <property type="entry name" value="IMPORTIN BETA"/>
    <property type="match status" value="1"/>
</dbReference>
<feature type="domain" description="Importin N-terminal" evidence="6">
    <location>
        <begin position="21"/>
        <end position="101"/>
    </location>
</feature>
<dbReference type="GO" id="GO:0005737">
    <property type="term" value="C:cytoplasm"/>
    <property type="evidence" value="ECO:0007669"/>
    <property type="project" value="UniProtKB-SubCell"/>
</dbReference>
<dbReference type="PROSITE" id="PS50166">
    <property type="entry name" value="IMPORTIN_B_NT"/>
    <property type="match status" value="1"/>
</dbReference>
<evidence type="ECO:0000256" key="5">
    <source>
        <dbReference type="ARBA" id="ARBA00022927"/>
    </source>
</evidence>
<dbReference type="InterPro" id="IPR040122">
    <property type="entry name" value="Importin_beta"/>
</dbReference>
<comment type="subcellular location">
    <subcellularLocation>
        <location evidence="1">Cytoplasm</location>
    </subcellularLocation>
</comment>
<evidence type="ECO:0000259" key="6">
    <source>
        <dbReference type="PROSITE" id="PS50166"/>
    </source>
</evidence>
<keyword evidence="4" id="KW-0677">Repeat</keyword>
<keyword evidence="2" id="KW-0813">Transport</keyword>
<dbReference type="SUPFAM" id="SSF48371">
    <property type="entry name" value="ARM repeat"/>
    <property type="match status" value="1"/>
</dbReference>
<dbReference type="GO" id="GO:0006606">
    <property type="term" value="P:protein import into nucleus"/>
    <property type="evidence" value="ECO:0007669"/>
    <property type="project" value="InterPro"/>
</dbReference>
<keyword evidence="3" id="KW-0963">Cytoplasm</keyword>
<sequence>MNVAEILANTLSADSQIRQDATSKLENAAAENFSGYTVALVQELVNEQNPSHVRTAAGLALKNTMTAKDSARQEELAQKWMSIDVNTKLQVKQATLQTLGSADHRAGTAAAQVTTAIAAIELPQNEWTDLVKVLLSFMETDNTNLKQSSLQTIGFICESIAPEILATQANEILTAVVQGARKEEPSQEVRLAAISALLNSLEF</sequence>
<dbReference type="Pfam" id="PF03810">
    <property type="entry name" value="IBN_N"/>
    <property type="match status" value="1"/>
</dbReference>
<accession>A0A4P9ZQJ4</accession>
<gene>
    <name evidence="7" type="ORF">BJ085DRAFT_35729</name>
</gene>
<evidence type="ECO:0000313" key="7">
    <source>
        <dbReference type="EMBL" id="RKP35627.1"/>
    </source>
</evidence>
<protein>
    <submittedName>
        <fullName evidence="7">Armadillo-type protein</fullName>
    </submittedName>
</protein>
<evidence type="ECO:0000256" key="4">
    <source>
        <dbReference type="ARBA" id="ARBA00022737"/>
    </source>
</evidence>
<feature type="non-terminal residue" evidence="7">
    <location>
        <position position="203"/>
    </location>
</feature>
<name>A0A4P9ZQJ4_9FUNG</name>
<evidence type="ECO:0000256" key="2">
    <source>
        <dbReference type="ARBA" id="ARBA00022448"/>
    </source>
</evidence>
<dbReference type="InterPro" id="IPR001494">
    <property type="entry name" value="Importin-beta_N"/>
</dbReference>
<dbReference type="Proteomes" id="UP000268162">
    <property type="component" value="Unassembled WGS sequence"/>
</dbReference>
<dbReference type="InterPro" id="IPR016024">
    <property type="entry name" value="ARM-type_fold"/>
</dbReference>
<dbReference type="AlphaFoldDB" id="A0A4P9ZQJ4"/>